<comment type="subcellular location">
    <subcellularLocation>
        <location evidence="1">Secreted</location>
        <location evidence="1">Cell wall</location>
    </subcellularLocation>
</comment>
<evidence type="ECO:0000256" key="4">
    <source>
        <dbReference type="ARBA" id="ARBA00022525"/>
    </source>
</evidence>
<dbReference type="InParanoid" id="A0A0R0L061"/>
<dbReference type="InterPro" id="IPR000743">
    <property type="entry name" value="Glyco_hydro_28"/>
</dbReference>
<dbReference type="GO" id="GO:0005975">
    <property type="term" value="P:carbohydrate metabolic process"/>
    <property type="evidence" value="ECO:0007669"/>
    <property type="project" value="InterPro"/>
</dbReference>
<evidence type="ECO:0000313" key="9">
    <source>
        <dbReference type="EMBL" id="KRH72641.1"/>
    </source>
</evidence>
<dbReference type="InterPro" id="IPR011050">
    <property type="entry name" value="Pectin_lyase_fold/virulence"/>
</dbReference>
<reference evidence="10" key="2">
    <citation type="submission" date="2018-02" db="UniProtKB">
        <authorList>
            <consortium name="EnsemblPlants"/>
        </authorList>
    </citation>
    <scope>IDENTIFICATION</scope>
    <source>
        <strain evidence="10">Williams 82</strain>
    </source>
</reference>
<keyword evidence="11" id="KW-1185">Reference proteome</keyword>
<evidence type="ECO:0000256" key="2">
    <source>
        <dbReference type="ARBA" id="ARBA00008834"/>
    </source>
</evidence>
<comment type="similarity">
    <text evidence="2 8">Belongs to the glycosyl hydrolase 28 family.</text>
</comment>
<evidence type="ECO:0000256" key="8">
    <source>
        <dbReference type="RuleBase" id="RU361169"/>
    </source>
</evidence>
<evidence type="ECO:0000256" key="5">
    <source>
        <dbReference type="ARBA" id="ARBA00022801"/>
    </source>
</evidence>
<dbReference type="Pfam" id="PF00295">
    <property type="entry name" value="Glyco_hydro_28"/>
    <property type="match status" value="1"/>
</dbReference>
<evidence type="ECO:0000256" key="3">
    <source>
        <dbReference type="ARBA" id="ARBA00022512"/>
    </source>
</evidence>
<dbReference type="Proteomes" id="UP000008827">
    <property type="component" value="Chromosome 2"/>
</dbReference>
<evidence type="ECO:0000256" key="6">
    <source>
        <dbReference type="ARBA" id="ARBA00023295"/>
    </source>
</evidence>
<keyword evidence="4" id="KW-0964">Secreted</keyword>
<protein>
    <recommendedName>
        <fullName evidence="12">Polygalacturonase</fullName>
    </recommendedName>
</protein>
<sequence>MDITLKDSKYFHVNIFGCKNITFTNFRVSSTTYNPNTDRIHIGKLTQVKITNSQIGTGDDCISLGDGSKEVTILNVTCGPEHGISVGSLEKYSNEDSVEDLIVKNCTLKNTNNGLRIKTWPNIIMINVSNPIIINQEYSHGINAQNSPSKIKISKVTFKNIRGTSATQERITLICSSGVPCETVELSDINLRFNDIILATAKCANVKPNFEGKAPICAT</sequence>
<dbReference type="EMBL" id="CM000835">
    <property type="protein sequence ID" value="KRH72641.1"/>
    <property type="molecule type" value="Genomic_DNA"/>
</dbReference>
<keyword evidence="5 8" id="KW-0378">Hydrolase</keyword>
<dbReference type="InterPro" id="IPR012334">
    <property type="entry name" value="Pectin_lyas_fold"/>
</dbReference>
<dbReference type="Gramene" id="KRH72641">
    <property type="protein sequence ID" value="KRH72641"/>
    <property type="gene ID" value="GLYMA_02G224700"/>
</dbReference>
<evidence type="ECO:0000313" key="10">
    <source>
        <dbReference type="EnsemblPlants" id="KRH72641"/>
    </source>
</evidence>
<evidence type="ECO:0008006" key="12">
    <source>
        <dbReference type="Google" id="ProtNLM"/>
    </source>
</evidence>
<reference evidence="9 10" key="1">
    <citation type="journal article" date="2010" name="Nature">
        <title>Genome sequence of the palaeopolyploid soybean.</title>
        <authorList>
            <person name="Schmutz J."/>
            <person name="Cannon S.B."/>
            <person name="Schlueter J."/>
            <person name="Ma J."/>
            <person name="Mitros T."/>
            <person name="Nelson W."/>
            <person name="Hyten D.L."/>
            <person name="Song Q."/>
            <person name="Thelen J.J."/>
            <person name="Cheng J."/>
            <person name="Xu D."/>
            <person name="Hellsten U."/>
            <person name="May G.D."/>
            <person name="Yu Y."/>
            <person name="Sakurai T."/>
            <person name="Umezawa T."/>
            <person name="Bhattacharyya M.K."/>
            <person name="Sandhu D."/>
            <person name="Valliyodan B."/>
            <person name="Lindquist E."/>
            <person name="Peto M."/>
            <person name="Grant D."/>
            <person name="Shu S."/>
            <person name="Goodstein D."/>
            <person name="Barry K."/>
            <person name="Futrell-Griggs M."/>
            <person name="Abernathy B."/>
            <person name="Du J."/>
            <person name="Tian Z."/>
            <person name="Zhu L."/>
            <person name="Gill N."/>
            <person name="Joshi T."/>
            <person name="Libault M."/>
            <person name="Sethuraman A."/>
            <person name="Zhang X.-C."/>
            <person name="Shinozaki K."/>
            <person name="Nguyen H.T."/>
            <person name="Wing R.A."/>
            <person name="Cregan P."/>
            <person name="Specht J."/>
            <person name="Grimwood J."/>
            <person name="Rokhsar D."/>
            <person name="Stacey G."/>
            <person name="Shoemaker R.C."/>
            <person name="Jackson S.A."/>
        </authorList>
    </citation>
    <scope>NUCLEOTIDE SEQUENCE</scope>
    <source>
        <strain evidence="10">cv. Williams 82</strain>
        <tissue evidence="9">Callus</tissue>
    </source>
</reference>
<evidence type="ECO:0000256" key="1">
    <source>
        <dbReference type="ARBA" id="ARBA00004191"/>
    </source>
</evidence>
<proteinExistence type="inferred from homology"/>
<dbReference type="GO" id="GO:0004650">
    <property type="term" value="F:polygalacturonase activity"/>
    <property type="evidence" value="ECO:0007669"/>
    <property type="project" value="InterPro"/>
</dbReference>
<keyword evidence="3" id="KW-0134">Cell wall</keyword>
<name>A0A0R0L061_SOYBN</name>
<dbReference type="GO" id="GO:0071555">
    <property type="term" value="P:cell wall organization"/>
    <property type="evidence" value="ECO:0007669"/>
    <property type="project" value="UniProtKB-KW"/>
</dbReference>
<dbReference type="OMA" id="CANAIGH"/>
<dbReference type="AlphaFoldDB" id="A0A0R0L061"/>
<dbReference type="SMR" id="A0A0R0L061"/>
<dbReference type="Gene3D" id="2.160.20.10">
    <property type="entry name" value="Single-stranded right-handed beta-helix, Pectin lyase-like"/>
    <property type="match status" value="1"/>
</dbReference>
<dbReference type="STRING" id="3847.A0A0R0L061"/>
<keyword evidence="6 8" id="KW-0326">Glycosidase</keyword>
<gene>
    <name evidence="9" type="ORF">GLYMA_02G224700</name>
</gene>
<reference evidence="9" key="3">
    <citation type="submission" date="2018-07" db="EMBL/GenBank/DDBJ databases">
        <title>WGS assembly of Glycine max.</title>
        <authorList>
            <person name="Schmutz J."/>
            <person name="Cannon S."/>
            <person name="Schlueter J."/>
            <person name="Ma J."/>
            <person name="Mitros T."/>
            <person name="Nelson W."/>
            <person name="Hyten D."/>
            <person name="Song Q."/>
            <person name="Thelen J."/>
            <person name="Cheng J."/>
            <person name="Xu D."/>
            <person name="Hellsten U."/>
            <person name="May G."/>
            <person name="Yu Y."/>
            <person name="Sakurai T."/>
            <person name="Umezawa T."/>
            <person name="Bhattacharyya M."/>
            <person name="Sandhu D."/>
            <person name="Valliyodan B."/>
            <person name="Lindquist E."/>
            <person name="Peto M."/>
            <person name="Grant D."/>
            <person name="Shu S."/>
            <person name="Goodstein D."/>
            <person name="Barry K."/>
            <person name="Futrell-Griggs M."/>
            <person name="Abernathy B."/>
            <person name="Du J."/>
            <person name="Tian Z."/>
            <person name="Zhu L."/>
            <person name="Gill N."/>
            <person name="Joshi T."/>
            <person name="Libault M."/>
            <person name="Sethuraman A."/>
            <person name="Zhang X."/>
            <person name="Shinozaki K."/>
            <person name="Nguyen H."/>
            <person name="Wing R."/>
            <person name="Cregan P."/>
            <person name="Specht J."/>
            <person name="Grimwood J."/>
            <person name="Rokhsar D."/>
            <person name="Stacey G."/>
            <person name="Shoemaker R."/>
            <person name="Jackson S."/>
        </authorList>
    </citation>
    <scope>NUCLEOTIDE SEQUENCE</scope>
    <source>
        <tissue evidence="9">Callus</tissue>
    </source>
</reference>
<keyword evidence="7" id="KW-0961">Cell wall biogenesis/degradation</keyword>
<organism evidence="9">
    <name type="scientific">Glycine max</name>
    <name type="common">Soybean</name>
    <name type="synonym">Glycine hispida</name>
    <dbReference type="NCBI Taxonomy" id="3847"/>
    <lineage>
        <taxon>Eukaryota</taxon>
        <taxon>Viridiplantae</taxon>
        <taxon>Streptophyta</taxon>
        <taxon>Embryophyta</taxon>
        <taxon>Tracheophyta</taxon>
        <taxon>Spermatophyta</taxon>
        <taxon>Magnoliopsida</taxon>
        <taxon>eudicotyledons</taxon>
        <taxon>Gunneridae</taxon>
        <taxon>Pentapetalae</taxon>
        <taxon>rosids</taxon>
        <taxon>fabids</taxon>
        <taxon>Fabales</taxon>
        <taxon>Fabaceae</taxon>
        <taxon>Papilionoideae</taxon>
        <taxon>50 kb inversion clade</taxon>
        <taxon>NPAAA clade</taxon>
        <taxon>indigoferoid/millettioid clade</taxon>
        <taxon>Phaseoleae</taxon>
        <taxon>Glycine</taxon>
        <taxon>Glycine subgen. Soja</taxon>
    </lineage>
</organism>
<dbReference type="EnsemblPlants" id="KRH72641">
    <property type="protein sequence ID" value="KRH72641"/>
    <property type="gene ID" value="GLYMA_02G224700"/>
</dbReference>
<dbReference type="SUPFAM" id="SSF51126">
    <property type="entry name" value="Pectin lyase-like"/>
    <property type="match status" value="1"/>
</dbReference>
<evidence type="ECO:0000313" key="11">
    <source>
        <dbReference type="Proteomes" id="UP000008827"/>
    </source>
</evidence>
<accession>A0A0R0L061</accession>
<evidence type="ECO:0000256" key="7">
    <source>
        <dbReference type="ARBA" id="ARBA00023316"/>
    </source>
</evidence>
<dbReference type="PANTHER" id="PTHR31375">
    <property type="match status" value="1"/>
</dbReference>